<keyword evidence="2" id="KW-1185">Reference proteome</keyword>
<protein>
    <submittedName>
        <fullName evidence="1">Uncharacterized protein</fullName>
    </submittedName>
</protein>
<evidence type="ECO:0000313" key="1">
    <source>
        <dbReference type="EMBL" id="KAL1402817.1"/>
    </source>
</evidence>
<organism evidence="1 2">
    <name type="scientific">Culex pipiens pipiens</name>
    <name type="common">Northern house mosquito</name>
    <dbReference type="NCBI Taxonomy" id="38569"/>
    <lineage>
        <taxon>Eukaryota</taxon>
        <taxon>Metazoa</taxon>
        <taxon>Ecdysozoa</taxon>
        <taxon>Arthropoda</taxon>
        <taxon>Hexapoda</taxon>
        <taxon>Insecta</taxon>
        <taxon>Pterygota</taxon>
        <taxon>Neoptera</taxon>
        <taxon>Endopterygota</taxon>
        <taxon>Diptera</taxon>
        <taxon>Nematocera</taxon>
        <taxon>Culicoidea</taxon>
        <taxon>Culicidae</taxon>
        <taxon>Culicinae</taxon>
        <taxon>Culicini</taxon>
        <taxon>Culex</taxon>
        <taxon>Culex</taxon>
    </lineage>
</organism>
<comment type="caution">
    <text evidence="1">The sequence shown here is derived from an EMBL/GenBank/DDBJ whole genome shotgun (WGS) entry which is preliminary data.</text>
</comment>
<evidence type="ECO:0000313" key="2">
    <source>
        <dbReference type="Proteomes" id="UP001562425"/>
    </source>
</evidence>
<feature type="non-terminal residue" evidence="1">
    <location>
        <position position="86"/>
    </location>
</feature>
<dbReference type="Proteomes" id="UP001562425">
    <property type="component" value="Unassembled WGS sequence"/>
</dbReference>
<sequence length="86" mass="10497">MQWADQFYLNCQRHRDYYRGLSVNQDKQPYFNVCVKRRVPKQRNPTEDFVWRCESYHRHPYGVRCPCPGGERYEIGRPQERGINLC</sequence>
<dbReference type="EMBL" id="JBEHCU010002460">
    <property type="protein sequence ID" value="KAL1402817.1"/>
    <property type="molecule type" value="Genomic_DNA"/>
</dbReference>
<accession>A0ABD1DV67</accession>
<gene>
    <name evidence="1" type="ORF">pipiens_019633</name>
</gene>
<name>A0ABD1DV67_CULPP</name>
<reference evidence="1 2" key="1">
    <citation type="submission" date="2024-05" db="EMBL/GenBank/DDBJ databases">
        <title>Culex pipiens pipiens assembly and annotation.</title>
        <authorList>
            <person name="Alout H."/>
            <person name="Durand T."/>
        </authorList>
    </citation>
    <scope>NUCLEOTIDE SEQUENCE [LARGE SCALE GENOMIC DNA]</scope>
    <source>
        <strain evidence="1">HA-2024</strain>
        <tissue evidence="1">Whole body</tissue>
    </source>
</reference>
<dbReference type="AlphaFoldDB" id="A0ABD1DV67"/>
<proteinExistence type="predicted"/>